<keyword evidence="5 7" id="KW-0326">Glycosidase</keyword>
<comment type="similarity">
    <text evidence="8">Belongs to the glycosyl hydrolase 18 family.</text>
</comment>
<protein>
    <recommendedName>
        <fullName evidence="10">GH18 domain-containing protein</fullName>
    </recommendedName>
</protein>
<dbReference type="STRING" id="685588.A0A067T5B0"/>
<keyword evidence="3" id="KW-0146">Chitin degradation</keyword>
<dbReference type="GO" id="GO:0005576">
    <property type="term" value="C:extracellular region"/>
    <property type="evidence" value="ECO:0007669"/>
    <property type="project" value="TreeGrafter"/>
</dbReference>
<gene>
    <name evidence="11" type="ORF">GALMADRAFT_226758</name>
</gene>
<evidence type="ECO:0000256" key="3">
    <source>
        <dbReference type="ARBA" id="ARBA00023024"/>
    </source>
</evidence>
<organism evidence="11 12">
    <name type="scientific">Galerina marginata (strain CBS 339.88)</name>
    <dbReference type="NCBI Taxonomy" id="685588"/>
    <lineage>
        <taxon>Eukaryota</taxon>
        <taxon>Fungi</taxon>
        <taxon>Dikarya</taxon>
        <taxon>Basidiomycota</taxon>
        <taxon>Agaricomycotina</taxon>
        <taxon>Agaricomycetes</taxon>
        <taxon>Agaricomycetidae</taxon>
        <taxon>Agaricales</taxon>
        <taxon>Agaricineae</taxon>
        <taxon>Strophariaceae</taxon>
        <taxon>Galerina</taxon>
    </lineage>
</organism>
<evidence type="ECO:0000256" key="6">
    <source>
        <dbReference type="ARBA" id="ARBA00023326"/>
    </source>
</evidence>
<dbReference type="EMBL" id="KL142381">
    <property type="protein sequence ID" value="KDR75109.1"/>
    <property type="molecule type" value="Genomic_DNA"/>
</dbReference>
<dbReference type="GO" id="GO:0006032">
    <property type="term" value="P:chitin catabolic process"/>
    <property type="evidence" value="ECO:0007669"/>
    <property type="project" value="UniProtKB-KW"/>
</dbReference>
<keyword evidence="2 7" id="KW-0378">Hydrolase</keyword>
<dbReference type="Gene3D" id="3.20.20.80">
    <property type="entry name" value="Glycosidases"/>
    <property type="match status" value="1"/>
</dbReference>
<sequence length="471" mass="50044">MLLTATLLPLSLLTATVVALEGLQSLPPSSVTRSNSTISAAWYTGWHAADFPLSQVSWLKYTHLTYAFAITTPDVNTLSLDESDEILIPEFVSLAHKNNVKASVSIGGWTGSRWFSSNVRTAQNRTAFVKTVTSLAQKYNLDGIDFDWEFPGIQGIGCNIFDPSDTTNFLSFLHELRNSTTGRKLILSAATFDTPWVASTGSPSTNISQFSQVLDYIAIMNYDVKSNSTLGAGPSSPLDDSCAPVGARFGSAMSAVKAWTAAGMPVDQIVLGVPAYGHSFVTLPSSIKASNGSSQNILPSYPPYNASIERRGDKWDGDGGLDVCGVMQGPGGVYTYWGLVDEGFLNKDGSTADGIEFQFNQCSQTPFLYNTTTGIYVSYDSPQSYAIKGGFIHSAGLKGFAIWEAGGDLNDTLLDAILNATQHGGPPQTTSSTPGSVTPTSFGISTQVQGAKSVWGAIFSSVVLAACTWLG</sequence>
<dbReference type="InterPro" id="IPR017853">
    <property type="entry name" value="GH"/>
</dbReference>
<feature type="chain" id="PRO_5001646563" description="GH18 domain-containing protein" evidence="9">
    <location>
        <begin position="20"/>
        <end position="471"/>
    </location>
</feature>
<comment type="catalytic activity">
    <reaction evidence="1">
        <text>Random endo-hydrolysis of N-acetyl-beta-D-glucosaminide (1-&gt;4)-beta-linkages in chitin and chitodextrins.</text>
        <dbReference type="EC" id="3.2.1.14"/>
    </reaction>
</comment>
<dbReference type="InterPro" id="IPR011583">
    <property type="entry name" value="Chitinase_II/V-like_cat"/>
</dbReference>
<evidence type="ECO:0000256" key="7">
    <source>
        <dbReference type="RuleBase" id="RU000489"/>
    </source>
</evidence>
<dbReference type="PROSITE" id="PS01095">
    <property type="entry name" value="GH18_1"/>
    <property type="match status" value="1"/>
</dbReference>
<dbReference type="GO" id="GO:0008061">
    <property type="term" value="F:chitin binding"/>
    <property type="evidence" value="ECO:0007669"/>
    <property type="project" value="InterPro"/>
</dbReference>
<dbReference type="InterPro" id="IPR029070">
    <property type="entry name" value="Chitinase_insertion_sf"/>
</dbReference>
<dbReference type="GO" id="GO:0000272">
    <property type="term" value="P:polysaccharide catabolic process"/>
    <property type="evidence" value="ECO:0007669"/>
    <property type="project" value="UniProtKB-KW"/>
</dbReference>
<evidence type="ECO:0000256" key="4">
    <source>
        <dbReference type="ARBA" id="ARBA00023277"/>
    </source>
</evidence>
<dbReference type="GO" id="GO:0008843">
    <property type="term" value="F:endochitinase activity"/>
    <property type="evidence" value="ECO:0007669"/>
    <property type="project" value="UniProtKB-EC"/>
</dbReference>
<dbReference type="PROSITE" id="PS51910">
    <property type="entry name" value="GH18_2"/>
    <property type="match status" value="1"/>
</dbReference>
<keyword evidence="9" id="KW-0732">Signal</keyword>
<evidence type="ECO:0000313" key="11">
    <source>
        <dbReference type="EMBL" id="KDR75109.1"/>
    </source>
</evidence>
<feature type="signal peptide" evidence="9">
    <location>
        <begin position="1"/>
        <end position="19"/>
    </location>
</feature>
<dbReference type="AlphaFoldDB" id="A0A067T5B0"/>
<reference evidence="12" key="1">
    <citation type="journal article" date="2014" name="Proc. Natl. Acad. Sci. U.S.A.">
        <title>Extensive sampling of basidiomycete genomes demonstrates inadequacy of the white-rot/brown-rot paradigm for wood decay fungi.</title>
        <authorList>
            <person name="Riley R."/>
            <person name="Salamov A.A."/>
            <person name="Brown D.W."/>
            <person name="Nagy L.G."/>
            <person name="Floudas D."/>
            <person name="Held B.W."/>
            <person name="Levasseur A."/>
            <person name="Lombard V."/>
            <person name="Morin E."/>
            <person name="Otillar R."/>
            <person name="Lindquist E.A."/>
            <person name="Sun H."/>
            <person name="LaButti K.M."/>
            <person name="Schmutz J."/>
            <person name="Jabbour D."/>
            <person name="Luo H."/>
            <person name="Baker S.E."/>
            <person name="Pisabarro A.G."/>
            <person name="Walton J.D."/>
            <person name="Blanchette R.A."/>
            <person name="Henrissat B."/>
            <person name="Martin F."/>
            <person name="Cullen D."/>
            <person name="Hibbett D.S."/>
            <person name="Grigoriev I.V."/>
        </authorList>
    </citation>
    <scope>NUCLEOTIDE SEQUENCE [LARGE SCALE GENOMIC DNA]</scope>
    <source>
        <strain evidence="12">CBS 339.88</strain>
    </source>
</reference>
<dbReference type="InterPro" id="IPR001223">
    <property type="entry name" value="Glyco_hydro18_cat"/>
</dbReference>
<feature type="domain" description="GH18" evidence="10">
    <location>
        <begin position="37"/>
        <end position="424"/>
    </location>
</feature>
<evidence type="ECO:0000256" key="1">
    <source>
        <dbReference type="ARBA" id="ARBA00000822"/>
    </source>
</evidence>
<dbReference type="HOGENOM" id="CLU_002833_6_3_1"/>
<keyword evidence="12" id="KW-1185">Reference proteome</keyword>
<keyword evidence="4" id="KW-0119">Carbohydrate metabolism</keyword>
<dbReference type="InterPro" id="IPR001579">
    <property type="entry name" value="Glyco_hydro_18_chit_AS"/>
</dbReference>
<dbReference type="Proteomes" id="UP000027222">
    <property type="component" value="Unassembled WGS sequence"/>
</dbReference>
<dbReference type="PANTHER" id="PTHR11177">
    <property type="entry name" value="CHITINASE"/>
    <property type="match status" value="1"/>
</dbReference>
<dbReference type="SMART" id="SM00636">
    <property type="entry name" value="Glyco_18"/>
    <property type="match status" value="1"/>
</dbReference>
<evidence type="ECO:0000256" key="9">
    <source>
        <dbReference type="SAM" id="SignalP"/>
    </source>
</evidence>
<name>A0A067T5B0_GALM3</name>
<dbReference type="SUPFAM" id="SSF54556">
    <property type="entry name" value="Chitinase insertion domain"/>
    <property type="match status" value="1"/>
</dbReference>
<evidence type="ECO:0000256" key="5">
    <source>
        <dbReference type="ARBA" id="ARBA00023295"/>
    </source>
</evidence>
<dbReference type="PANTHER" id="PTHR11177:SF392">
    <property type="entry name" value="HAP41P"/>
    <property type="match status" value="1"/>
</dbReference>
<dbReference type="Pfam" id="PF00704">
    <property type="entry name" value="Glyco_hydro_18"/>
    <property type="match status" value="1"/>
</dbReference>
<evidence type="ECO:0000256" key="2">
    <source>
        <dbReference type="ARBA" id="ARBA00022801"/>
    </source>
</evidence>
<dbReference type="OrthoDB" id="73875at2759"/>
<dbReference type="SUPFAM" id="SSF51445">
    <property type="entry name" value="(Trans)glycosidases"/>
    <property type="match status" value="1"/>
</dbReference>
<evidence type="ECO:0000256" key="8">
    <source>
        <dbReference type="RuleBase" id="RU004453"/>
    </source>
</evidence>
<keyword evidence="6" id="KW-0624">Polysaccharide degradation</keyword>
<proteinExistence type="inferred from homology"/>
<evidence type="ECO:0000313" key="12">
    <source>
        <dbReference type="Proteomes" id="UP000027222"/>
    </source>
</evidence>
<dbReference type="InterPro" id="IPR050314">
    <property type="entry name" value="Glycosyl_Hydrlase_18"/>
</dbReference>
<evidence type="ECO:0000259" key="10">
    <source>
        <dbReference type="PROSITE" id="PS51910"/>
    </source>
</evidence>
<dbReference type="Gene3D" id="3.10.50.10">
    <property type="match status" value="1"/>
</dbReference>
<accession>A0A067T5B0</accession>